<dbReference type="PANTHER" id="PTHR23389:SF21">
    <property type="entry name" value="ATPASE FAMILY AAA DOMAIN-CONTAINING PROTEIN 5"/>
    <property type="match status" value="1"/>
</dbReference>
<feature type="domain" description="AAA+ ATPase" evidence="2">
    <location>
        <begin position="539"/>
        <end position="741"/>
    </location>
</feature>
<dbReference type="PANTHER" id="PTHR23389">
    <property type="entry name" value="CHROMOSOME TRANSMISSION FIDELITY FACTOR 18"/>
    <property type="match status" value="1"/>
</dbReference>
<dbReference type="GO" id="GO:0005634">
    <property type="term" value="C:nucleus"/>
    <property type="evidence" value="ECO:0007669"/>
    <property type="project" value="TreeGrafter"/>
</dbReference>
<proteinExistence type="predicted"/>
<protein>
    <submittedName>
        <fullName evidence="3">P-loop containing nucleoside triphosphate hydrolase protein</fullName>
    </submittedName>
</protein>
<dbReference type="Proteomes" id="UP000800035">
    <property type="component" value="Unassembled WGS sequence"/>
</dbReference>
<feature type="compositionally biased region" description="Polar residues" evidence="1">
    <location>
        <begin position="1144"/>
        <end position="1155"/>
    </location>
</feature>
<dbReference type="AlphaFoldDB" id="A0A6A5U1D4"/>
<dbReference type="SMART" id="SM00382">
    <property type="entry name" value="AAA"/>
    <property type="match status" value="1"/>
</dbReference>
<feature type="compositionally biased region" description="Low complexity" evidence="1">
    <location>
        <begin position="193"/>
        <end position="203"/>
    </location>
</feature>
<keyword evidence="3" id="KW-0378">Hydrolase</keyword>
<keyword evidence="4" id="KW-1185">Reference proteome</keyword>
<sequence>MPLEERKHVHPFFSRPQKLSVPEPKEPAAEPSIEEPRDDPDYELKGNSAQKGSRKRGRKPGSKHKDKIENGAGKKKQPSLEQFSHRLNGAHTADGEVKEQDEALQSSLGEDPNQSRRKRRKSASPVGTVEALDWQQQLQNEIDKAQPQPGTEPEVLKRPMTPPNAVPEDAVPETTIVRSQPKKTTPKKKVLKVNKNGKLLSSPPAKPEPKPATPKKRRMRKTSKTKAPSTATVIKYGHDAASRKAIGEKIDVLLNDKKIARRSTTPKKQALPLPKPSGPPKSTHPFFLGKVEKRKDDHASAASSTPQPSPRAQRKSPVTPGKLRAESRCRPSDAPMPACLGHARNREPKSTGLRETPLTKTLARQLHSSMHEPDGVHSTDFKPPQDVRLPTRLLTTGISIQDKVRDQGPNSTHPAIQTLFLDIERTLTPFDLGKCEIQSWTSKYAPKRASHVLQPGEEAMVLYDWLTSLTVMAVEGKDGGPKIADVKKPPKKKRKKAEDDFIVDSDEEEEEDMIQLNAEDHGKSNTGSGSTRRQRWTRNKNVVIVTGPSGCGKSAMVHAVAKDLGFEVFEINSGTRRSGKDIQDKVGDMSENHLVNHKRNEKSNQQDVVSPEDTDIERHNEALEKDIASGRQSTMASFFKAKGPMDSKSKAKSKVKEPRKAATSTQGTLPITQDQRNSQKQSLILFEEADILFEEDQQFWTHVTKLASQSKRPIVITCNDETSIPMHGLSLGAVLRLSPPPIDLATDYMLVLAGREGHILKREAISSLYESKGHDLRASITELDLWCQMSVGDRKGGLEWMYQRWPPGKDIDEQGRLFRVASEDTYFPGMGNLSYNVFTTSNNIAFDKQHELLKEAWQDWGLNPSDWAGEGREKELSTSFDPNSLKTLELLDAMSDSISAADSYCRIDLPSYGQAYNQPIDPTLPPLREKDLLSYTSSAPVIQTDYITDFTNFDTDAFIQSHLLINRVYGGLRTSSGGIHALATTEAGFNEAILKHKQHALTKPSLSRPDFSDTFDILAYLPDTLPAMNTSYNLTASSFDRTFSVVVEDVAPYVRSIVAHELALEAQRLRLGNLLSEGGKTGTKRVRTTRAARTAMEGGERKTKRRERWFEDLNRTLVMQTAGSWAGMGSVVSTVSEGSEKTSDSLPTSREIQGS</sequence>
<feature type="compositionally biased region" description="Basic and acidic residues" evidence="1">
    <location>
        <begin position="236"/>
        <end position="258"/>
    </location>
</feature>
<evidence type="ECO:0000259" key="2">
    <source>
        <dbReference type="SMART" id="SM00382"/>
    </source>
</evidence>
<feature type="compositionally biased region" description="Acidic residues" evidence="1">
    <location>
        <begin position="32"/>
        <end position="41"/>
    </location>
</feature>
<dbReference type="InterPro" id="IPR003959">
    <property type="entry name" value="ATPase_AAA_core"/>
</dbReference>
<dbReference type="InterPro" id="IPR003593">
    <property type="entry name" value="AAA+_ATPase"/>
</dbReference>
<accession>A0A6A5U1D4</accession>
<evidence type="ECO:0000313" key="3">
    <source>
        <dbReference type="EMBL" id="KAF1957759.1"/>
    </source>
</evidence>
<dbReference type="GO" id="GO:0016887">
    <property type="term" value="F:ATP hydrolysis activity"/>
    <property type="evidence" value="ECO:0007669"/>
    <property type="project" value="InterPro"/>
</dbReference>
<dbReference type="GO" id="GO:0005524">
    <property type="term" value="F:ATP binding"/>
    <property type="evidence" value="ECO:0007669"/>
    <property type="project" value="InterPro"/>
</dbReference>
<feature type="region of interest" description="Disordered" evidence="1">
    <location>
        <begin position="642"/>
        <end position="668"/>
    </location>
</feature>
<feature type="compositionally biased region" description="Basic and acidic residues" evidence="1">
    <location>
        <begin position="643"/>
        <end position="660"/>
    </location>
</feature>
<feature type="region of interest" description="Disordered" evidence="1">
    <location>
        <begin position="478"/>
        <end position="534"/>
    </location>
</feature>
<gene>
    <name evidence="3" type="ORF">CC80DRAFT_409608</name>
</gene>
<feature type="compositionally biased region" description="Acidic residues" evidence="1">
    <location>
        <begin position="500"/>
        <end position="513"/>
    </location>
</feature>
<feature type="compositionally biased region" description="Basic residues" evidence="1">
    <location>
        <begin position="213"/>
        <end position="224"/>
    </location>
</feature>
<organism evidence="3 4">
    <name type="scientific">Byssothecium circinans</name>
    <dbReference type="NCBI Taxonomy" id="147558"/>
    <lineage>
        <taxon>Eukaryota</taxon>
        <taxon>Fungi</taxon>
        <taxon>Dikarya</taxon>
        <taxon>Ascomycota</taxon>
        <taxon>Pezizomycotina</taxon>
        <taxon>Dothideomycetes</taxon>
        <taxon>Pleosporomycetidae</taxon>
        <taxon>Pleosporales</taxon>
        <taxon>Massarineae</taxon>
        <taxon>Massarinaceae</taxon>
        <taxon>Byssothecium</taxon>
    </lineage>
</organism>
<dbReference type="Pfam" id="PF00004">
    <property type="entry name" value="AAA"/>
    <property type="match status" value="1"/>
</dbReference>
<name>A0A6A5U1D4_9PLEO</name>
<feature type="region of interest" description="Disordered" evidence="1">
    <location>
        <begin position="1133"/>
        <end position="1155"/>
    </location>
</feature>
<dbReference type="CDD" id="cd00009">
    <property type="entry name" value="AAA"/>
    <property type="match status" value="1"/>
</dbReference>
<dbReference type="OrthoDB" id="9996895at2759"/>
<dbReference type="Gene3D" id="3.40.50.300">
    <property type="entry name" value="P-loop containing nucleotide triphosphate hydrolases"/>
    <property type="match status" value="1"/>
</dbReference>
<feature type="compositionally biased region" description="Basic residues" evidence="1">
    <location>
        <begin position="180"/>
        <end position="192"/>
    </location>
</feature>
<dbReference type="InterPro" id="IPR027417">
    <property type="entry name" value="P-loop_NTPase"/>
</dbReference>
<dbReference type="SUPFAM" id="SSF52540">
    <property type="entry name" value="P-loop containing nucleoside triphosphate hydrolases"/>
    <property type="match status" value="1"/>
</dbReference>
<reference evidence="3" key="1">
    <citation type="journal article" date="2020" name="Stud. Mycol.">
        <title>101 Dothideomycetes genomes: a test case for predicting lifestyles and emergence of pathogens.</title>
        <authorList>
            <person name="Haridas S."/>
            <person name="Albert R."/>
            <person name="Binder M."/>
            <person name="Bloem J."/>
            <person name="Labutti K."/>
            <person name="Salamov A."/>
            <person name="Andreopoulos B."/>
            <person name="Baker S."/>
            <person name="Barry K."/>
            <person name="Bills G."/>
            <person name="Bluhm B."/>
            <person name="Cannon C."/>
            <person name="Castanera R."/>
            <person name="Culley D."/>
            <person name="Daum C."/>
            <person name="Ezra D."/>
            <person name="Gonzalez J."/>
            <person name="Henrissat B."/>
            <person name="Kuo A."/>
            <person name="Liang C."/>
            <person name="Lipzen A."/>
            <person name="Lutzoni F."/>
            <person name="Magnuson J."/>
            <person name="Mondo S."/>
            <person name="Nolan M."/>
            <person name="Ohm R."/>
            <person name="Pangilinan J."/>
            <person name="Park H.-J."/>
            <person name="Ramirez L."/>
            <person name="Alfaro M."/>
            <person name="Sun H."/>
            <person name="Tritt A."/>
            <person name="Yoshinaga Y."/>
            <person name="Zwiers L.-H."/>
            <person name="Turgeon B."/>
            <person name="Goodwin S."/>
            <person name="Spatafora J."/>
            <person name="Crous P."/>
            <person name="Grigoriev I."/>
        </authorList>
    </citation>
    <scope>NUCLEOTIDE SEQUENCE</scope>
    <source>
        <strain evidence="3">CBS 675.92</strain>
    </source>
</reference>
<evidence type="ECO:0000313" key="4">
    <source>
        <dbReference type="Proteomes" id="UP000800035"/>
    </source>
</evidence>
<feature type="compositionally biased region" description="Basic and acidic residues" evidence="1">
    <location>
        <begin position="290"/>
        <end position="299"/>
    </location>
</feature>
<evidence type="ECO:0000256" key="1">
    <source>
        <dbReference type="SAM" id="MobiDB-lite"/>
    </source>
</evidence>
<feature type="compositionally biased region" description="Basic residues" evidence="1">
    <location>
        <begin position="52"/>
        <end position="65"/>
    </location>
</feature>
<feature type="region of interest" description="Disordered" evidence="1">
    <location>
        <begin position="1"/>
        <end position="356"/>
    </location>
</feature>
<feature type="compositionally biased region" description="Basic and acidic residues" evidence="1">
    <location>
        <begin position="478"/>
        <end position="488"/>
    </location>
</feature>
<dbReference type="EMBL" id="ML976988">
    <property type="protein sequence ID" value="KAF1957759.1"/>
    <property type="molecule type" value="Genomic_DNA"/>
</dbReference>
<dbReference type="GO" id="GO:0003677">
    <property type="term" value="F:DNA binding"/>
    <property type="evidence" value="ECO:0007669"/>
    <property type="project" value="TreeGrafter"/>
</dbReference>